<gene>
    <name evidence="1" type="ORF">I303_08115</name>
    <name evidence="2" type="ORF">I303_106626</name>
</gene>
<dbReference type="RefSeq" id="XP_018259187.1">
    <property type="nucleotide sequence ID" value="XM_018411375.1"/>
</dbReference>
<protein>
    <submittedName>
        <fullName evidence="1">Uncharacterized protein</fullName>
    </submittedName>
</protein>
<reference evidence="2" key="3">
    <citation type="submission" date="2024-02" db="EMBL/GenBank/DDBJ databases">
        <title>Comparative genomics of Cryptococcus and Kwoniella reveals pathogenesis evolution and contrasting modes of karyotype evolution via chromosome fusion or intercentromeric recombination.</title>
        <authorList>
            <person name="Coelho M.A."/>
            <person name="David-Palma M."/>
            <person name="Shea T."/>
            <person name="Bowers K."/>
            <person name="McGinley-Smith S."/>
            <person name="Mohammad A.W."/>
            <person name="Gnirke A."/>
            <person name="Yurkov A.M."/>
            <person name="Nowrousian M."/>
            <person name="Sun S."/>
            <person name="Cuomo C.A."/>
            <person name="Heitman J."/>
        </authorList>
    </citation>
    <scope>NUCLEOTIDE SEQUENCE</scope>
    <source>
        <strain evidence="2">CBS 10117</strain>
    </source>
</reference>
<keyword evidence="3" id="KW-1185">Reference proteome</keyword>
<dbReference type="Proteomes" id="UP000078595">
    <property type="component" value="Chromosome 8"/>
</dbReference>
<reference evidence="1" key="1">
    <citation type="submission" date="2013-07" db="EMBL/GenBank/DDBJ databases">
        <title>The Genome Sequence of Cryptococcus dejecticola CBS10117.</title>
        <authorList>
            <consortium name="The Broad Institute Genome Sequencing Platform"/>
            <person name="Cuomo C."/>
            <person name="Litvintseva A."/>
            <person name="Chen Y."/>
            <person name="Heitman J."/>
            <person name="Sun S."/>
            <person name="Springer D."/>
            <person name="Dromer F."/>
            <person name="Young S.K."/>
            <person name="Zeng Q."/>
            <person name="Gargeya S."/>
            <person name="Fitzgerald M."/>
            <person name="Abouelleil A."/>
            <person name="Alvarado L."/>
            <person name="Berlin A.M."/>
            <person name="Chapman S.B."/>
            <person name="Dewar J."/>
            <person name="Goldberg J."/>
            <person name="Griggs A."/>
            <person name="Gujja S."/>
            <person name="Hansen M."/>
            <person name="Howarth C."/>
            <person name="Imamovic A."/>
            <person name="Larimer J."/>
            <person name="McCowan C."/>
            <person name="Murphy C."/>
            <person name="Pearson M."/>
            <person name="Priest M."/>
            <person name="Roberts A."/>
            <person name="Saif S."/>
            <person name="Shea T."/>
            <person name="Sykes S."/>
            <person name="Wortman J."/>
            <person name="Nusbaum C."/>
            <person name="Birren B."/>
        </authorList>
    </citation>
    <scope>NUCLEOTIDE SEQUENCE [LARGE SCALE GENOMIC DNA]</scope>
    <source>
        <strain evidence="1">CBS 10117</strain>
    </source>
</reference>
<dbReference type="KEGG" id="kdj:28971814"/>
<evidence type="ECO:0000313" key="2">
    <source>
        <dbReference type="EMBL" id="WWC64020.1"/>
    </source>
</evidence>
<dbReference type="EMBL" id="KI894037">
    <property type="protein sequence ID" value="OBR81345.1"/>
    <property type="molecule type" value="Genomic_DNA"/>
</dbReference>
<sequence length="226" mass="25517">MSSDSQSSDEPYHWLKGSPGTSPRLVPEIEFHYDQLPIHDNLDAELAGAVCEQFHETIKEKGPFGSLDEYTTALLDTKHTVLIARSKQAVANWKAARTAWNQLDTTGYGYSLGKATPSTIRGLLECRSAPGRVTLPTLTDIRQAKSIADYASQDAEEGRKHEYFSSVEEELSYFQKLSARDLNDVDPFRILDLDNWERAEYERENWVDFRAIKAFAHSIDVSQASQ</sequence>
<dbReference type="VEuPathDB" id="FungiDB:I303_08115"/>
<dbReference type="GeneID" id="28971814"/>
<evidence type="ECO:0000313" key="1">
    <source>
        <dbReference type="EMBL" id="OBR81345.1"/>
    </source>
</evidence>
<reference evidence="2" key="2">
    <citation type="submission" date="2013-07" db="EMBL/GenBank/DDBJ databases">
        <authorList>
            <consortium name="The Broad Institute Genome Sequencing Platform"/>
            <person name="Cuomo C."/>
            <person name="Litvintseva A."/>
            <person name="Chen Y."/>
            <person name="Heitman J."/>
            <person name="Sun S."/>
            <person name="Springer D."/>
            <person name="Dromer F."/>
            <person name="Young S.K."/>
            <person name="Zeng Q."/>
            <person name="Gargeya S."/>
            <person name="Fitzgerald M."/>
            <person name="Abouelleil A."/>
            <person name="Alvarado L."/>
            <person name="Berlin A.M."/>
            <person name="Chapman S.B."/>
            <person name="Dewar J."/>
            <person name="Goldberg J."/>
            <person name="Griggs A."/>
            <person name="Gujja S."/>
            <person name="Hansen M."/>
            <person name="Howarth C."/>
            <person name="Imamovic A."/>
            <person name="Larimer J."/>
            <person name="McCowan C."/>
            <person name="Murphy C."/>
            <person name="Pearson M."/>
            <person name="Priest M."/>
            <person name="Roberts A."/>
            <person name="Saif S."/>
            <person name="Shea T."/>
            <person name="Sykes S."/>
            <person name="Wortman J."/>
            <person name="Nusbaum C."/>
            <person name="Birren B."/>
        </authorList>
    </citation>
    <scope>NUCLEOTIDE SEQUENCE</scope>
    <source>
        <strain evidence="2">CBS 10117</strain>
    </source>
</reference>
<organism evidence="1">
    <name type="scientific">Kwoniella dejecticola CBS 10117</name>
    <dbReference type="NCBI Taxonomy" id="1296121"/>
    <lineage>
        <taxon>Eukaryota</taxon>
        <taxon>Fungi</taxon>
        <taxon>Dikarya</taxon>
        <taxon>Basidiomycota</taxon>
        <taxon>Agaricomycotina</taxon>
        <taxon>Tremellomycetes</taxon>
        <taxon>Tremellales</taxon>
        <taxon>Cryptococcaceae</taxon>
        <taxon>Kwoniella</taxon>
    </lineage>
</organism>
<proteinExistence type="predicted"/>
<dbReference type="AlphaFoldDB" id="A0A1A5ZU73"/>
<name>A0A1A5ZU73_9TREE</name>
<evidence type="ECO:0000313" key="3">
    <source>
        <dbReference type="Proteomes" id="UP000078595"/>
    </source>
</evidence>
<accession>A0A1A5ZU73</accession>
<dbReference type="EMBL" id="CP144537">
    <property type="protein sequence ID" value="WWC64020.1"/>
    <property type="molecule type" value="Genomic_DNA"/>
</dbReference>